<dbReference type="EMBL" id="CP096574">
    <property type="protein sequence ID" value="UPU37769.1"/>
    <property type="molecule type" value="Genomic_DNA"/>
</dbReference>
<dbReference type="Gene3D" id="3.40.50.2000">
    <property type="entry name" value="Glycogen Phosphorylase B"/>
    <property type="match status" value="1"/>
</dbReference>
<accession>A0ABY4LIW0</accession>
<evidence type="ECO:0000313" key="4">
    <source>
        <dbReference type="EMBL" id="UPU37769.1"/>
    </source>
</evidence>
<keyword evidence="5" id="KW-1185">Reference proteome</keyword>
<feature type="domain" description="Glycosyl transferase family 1" evidence="3">
    <location>
        <begin position="157"/>
        <end position="294"/>
    </location>
</feature>
<feature type="coiled-coil region" evidence="1">
    <location>
        <begin position="275"/>
        <end position="302"/>
    </location>
</feature>
<keyword evidence="2" id="KW-0472">Membrane</keyword>
<name>A0ABY4LIW0_9BACT</name>
<evidence type="ECO:0000256" key="1">
    <source>
        <dbReference type="SAM" id="Coils"/>
    </source>
</evidence>
<feature type="transmembrane region" description="Helical" evidence="2">
    <location>
        <begin position="66"/>
        <end position="85"/>
    </location>
</feature>
<protein>
    <submittedName>
        <fullName evidence="4">Glycosyltransferase</fullName>
    </submittedName>
</protein>
<evidence type="ECO:0000313" key="5">
    <source>
        <dbReference type="Proteomes" id="UP000831485"/>
    </source>
</evidence>
<dbReference type="RefSeq" id="WP_248647184.1">
    <property type="nucleotide sequence ID" value="NZ_CP096574.1"/>
</dbReference>
<keyword evidence="2" id="KW-0812">Transmembrane</keyword>
<dbReference type="SUPFAM" id="SSF53756">
    <property type="entry name" value="UDP-Glycosyltransferase/glycogen phosphorylase"/>
    <property type="match status" value="1"/>
</dbReference>
<reference evidence="4" key="1">
    <citation type="submission" date="2022-04" db="EMBL/GenBank/DDBJ databases">
        <authorList>
            <person name="Liu G."/>
        </authorList>
    </citation>
    <scope>NUCLEOTIDE SEQUENCE</scope>
    <source>
        <strain evidence="4">RG22</strain>
    </source>
</reference>
<sequence length="325" mass="36638">MELTKGVWLTWEKQRRNKGMSDALGWELHEILCEGGRVQRYITSFLRTVKILLRNKPEFVAAQNPSLLLALVVVLLKFLFGYVSIIDAHNAGVFPLEGRSKILCAISKIIQLLADVTVVTNKELANVVVKNGGRAFVLPDRLPEVPRGIYPFSFEAKFNFAFVCSFNPDEPFNEVVEAVKRLPDDICVYVTGRYPKGISRDELPKNLVLLGFIPDNDYWSLISSVDAIIVLTTRENCLVCGAYEGVALNKPMVLSDTSIMREYFSAGVEYAFPTADAVKEAILTVIEKKEKLQREVSDLKCRLGERWDSMITDFKSYLTSIPERS</sequence>
<proteinExistence type="predicted"/>
<evidence type="ECO:0000256" key="2">
    <source>
        <dbReference type="SAM" id="Phobius"/>
    </source>
</evidence>
<keyword evidence="1" id="KW-0175">Coiled coil</keyword>
<organism evidence="4 5">
    <name type="scientific">Geomonas paludis</name>
    <dbReference type="NCBI Taxonomy" id="2740185"/>
    <lineage>
        <taxon>Bacteria</taxon>
        <taxon>Pseudomonadati</taxon>
        <taxon>Thermodesulfobacteriota</taxon>
        <taxon>Desulfuromonadia</taxon>
        <taxon>Geobacterales</taxon>
        <taxon>Geobacteraceae</taxon>
        <taxon>Geomonas</taxon>
    </lineage>
</organism>
<dbReference type="Pfam" id="PF00534">
    <property type="entry name" value="Glycos_transf_1"/>
    <property type="match status" value="1"/>
</dbReference>
<keyword evidence="2" id="KW-1133">Transmembrane helix</keyword>
<evidence type="ECO:0000259" key="3">
    <source>
        <dbReference type="Pfam" id="PF00534"/>
    </source>
</evidence>
<dbReference type="InterPro" id="IPR001296">
    <property type="entry name" value="Glyco_trans_1"/>
</dbReference>
<gene>
    <name evidence="4" type="ORF">M1B72_08695</name>
</gene>
<dbReference type="Proteomes" id="UP000831485">
    <property type="component" value="Chromosome"/>
</dbReference>